<dbReference type="PANTHER" id="PTHR43863:SF2">
    <property type="entry name" value="MALTASE-GLUCOAMYLASE"/>
    <property type="match status" value="1"/>
</dbReference>
<evidence type="ECO:0000256" key="1">
    <source>
        <dbReference type="ARBA" id="ARBA00007806"/>
    </source>
</evidence>
<dbReference type="SUPFAM" id="SSF74650">
    <property type="entry name" value="Galactose mutarotase-like"/>
    <property type="match status" value="1"/>
</dbReference>
<dbReference type="InterPro" id="IPR025887">
    <property type="entry name" value="Glyco_hydro_31_N_dom"/>
</dbReference>
<proteinExistence type="inferred from homology"/>
<dbReference type="PANTHER" id="PTHR43863">
    <property type="entry name" value="HYDROLASE, PUTATIVE (AFU_ORTHOLOGUE AFUA_1G03140)-RELATED"/>
    <property type="match status" value="1"/>
</dbReference>
<evidence type="ECO:0000259" key="4">
    <source>
        <dbReference type="Pfam" id="PF13802"/>
    </source>
</evidence>
<feature type="domain" description="Glycoside hydrolase family 31 TIM barrel" evidence="3">
    <location>
        <begin position="204"/>
        <end position="516"/>
    </location>
</feature>
<feature type="domain" description="DUF5110" evidence="5">
    <location>
        <begin position="627"/>
        <end position="680"/>
    </location>
</feature>
<dbReference type="Pfam" id="PF17137">
    <property type="entry name" value="DUF5110"/>
    <property type="match status" value="1"/>
</dbReference>
<evidence type="ECO:0000256" key="2">
    <source>
        <dbReference type="RuleBase" id="RU361185"/>
    </source>
</evidence>
<dbReference type="Pfam" id="PF01055">
    <property type="entry name" value="Glyco_hydro_31_2nd"/>
    <property type="match status" value="1"/>
</dbReference>
<keyword evidence="8" id="KW-1185">Reference proteome</keyword>
<feature type="domain" description="Glycosyl hydrolase family 31 C-terminal" evidence="6">
    <location>
        <begin position="525"/>
        <end position="609"/>
    </location>
</feature>
<reference evidence="8" key="1">
    <citation type="journal article" date="2019" name="Int. J. Syst. Evol. Microbiol.">
        <title>The Global Catalogue of Microorganisms (GCM) 10K type strain sequencing project: providing services to taxonomists for standard genome sequencing and annotation.</title>
        <authorList>
            <consortium name="The Broad Institute Genomics Platform"/>
            <consortium name="The Broad Institute Genome Sequencing Center for Infectious Disease"/>
            <person name="Wu L."/>
            <person name="Ma J."/>
        </authorList>
    </citation>
    <scope>NUCLEOTIDE SEQUENCE [LARGE SCALE GENOMIC DNA]</scope>
    <source>
        <strain evidence="8">CGMCC 1.12286</strain>
    </source>
</reference>
<dbReference type="RefSeq" id="WP_377943904.1">
    <property type="nucleotide sequence ID" value="NZ_JBHUCX010000039.1"/>
</dbReference>
<sequence length="696" mass="79004">MQRIANGVWKVRYGEPEQHTPVTLGQKGIQYDALEQLQCEGKSPIANTDISVRMTSRGTVVELPLRHDEEIYGFGLQFYRLKQTGRKRVIRVNSDPIADTGDSHAPVPFYISTAGYGVFIDTSRYATFYCGTNLPKGASRRKTSSEGELGTSEKELYGHQAAQGDLSILVDVPSAKGIDIYLFEGPTIKTAIQRYNLFSGGGCLPPLWGLGMWYRFYTAANESDTERLATMFREERMPVDVLGFEPGWHSQAYSCSFSWNKEGFPNHEKLINRLNEMNYHVNLWEHVFTHPSSEMYEELLPYSADFEVWKGLVPDFATKESSEIFSSYHLHNFVENGISGFKLDECDSSDYVQSNWSFPDVASFPSGLDGEQMHNQLGLLYQSTMQSTFDTAGIRTFSQVRSSGALAASYPFVLYSDLYQHDVFIRGLVNSGFAGLLWSPEVRSASSVEDFIRRIQTTVFSPMAVLNCWTFPNPPWMQVDRDKNRKGEFFDNYEEVQEACRHLFELRMSLIPYLYASFAQYHQRGIPPFRALVMDYPDDANTYEIDDSYMMGDSILVAPLIAGQTERKVYLPRGTWKDFWTNETYAGETWYDIAADLDHIPVFVKDNTLLSIATPLQCVADDAVFEIVVRIYGDSPKDFVLYEDDGRTLSYRDGVSNSVTLSWSPDHGGSVTRVGDYSGVKYKVVDWVKQRTDLSN</sequence>
<dbReference type="InterPro" id="IPR033403">
    <property type="entry name" value="DUF5110"/>
</dbReference>
<dbReference type="Gene3D" id="3.20.20.80">
    <property type="entry name" value="Glycosidases"/>
    <property type="match status" value="1"/>
</dbReference>
<dbReference type="Pfam" id="PF21365">
    <property type="entry name" value="Glyco_hydro_31_3rd"/>
    <property type="match status" value="1"/>
</dbReference>
<dbReference type="EMBL" id="JBHUCX010000039">
    <property type="protein sequence ID" value="MFD1676012.1"/>
    <property type="molecule type" value="Genomic_DNA"/>
</dbReference>
<dbReference type="InterPro" id="IPR011013">
    <property type="entry name" value="Gal_mutarotase_sf_dom"/>
</dbReference>
<evidence type="ECO:0000313" key="8">
    <source>
        <dbReference type="Proteomes" id="UP001597079"/>
    </source>
</evidence>
<keyword evidence="2" id="KW-0326">Glycosidase</keyword>
<comment type="similarity">
    <text evidence="1 2">Belongs to the glycosyl hydrolase 31 family.</text>
</comment>
<dbReference type="InterPro" id="IPR051816">
    <property type="entry name" value="Glycosyl_Hydrolase_31"/>
</dbReference>
<protein>
    <submittedName>
        <fullName evidence="7">TIM-barrel domain-containing protein</fullName>
    </submittedName>
</protein>
<dbReference type="CDD" id="cd06592">
    <property type="entry name" value="GH31_NET37"/>
    <property type="match status" value="1"/>
</dbReference>
<evidence type="ECO:0000259" key="3">
    <source>
        <dbReference type="Pfam" id="PF01055"/>
    </source>
</evidence>
<evidence type="ECO:0000313" key="7">
    <source>
        <dbReference type="EMBL" id="MFD1676012.1"/>
    </source>
</evidence>
<dbReference type="InterPro" id="IPR013780">
    <property type="entry name" value="Glyco_hydro_b"/>
</dbReference>
<organism evidence="7 8">
    <name type="scientific">Alicyclobacillus fodiniaquatilis</name>
    <dbReference type="NCBI Taxonomy" id="1661150"/>
    <lineage>
        <taxon>Bacteria</taxon>
        <taxon>Bacillati</taxon>
        <taxon>Bacillota</taxon>
        <taxon>Bacilli</taxon>
        <taxon>Bacillales</taxon>
        <taxon>Alicyclobacillaceae</taxon>
        <taxon>Alicyclobacillus</taxon>
    </lineage>
</organism>
<dbReference type="Gene3D" id="2.60.40.1180">
    <property type="entry name" value="Golgi alpha-mannosidase II"/>
    <property type="match status" value="2"/>
</dbReference>
<dbReference type="InterPro" id="IPR048395">
    <property type="entry name" value="Glyco_hydro_31_C"/>
</dbReference>
<evidence type="ECO:0000259" key="5">
    <source>
        <dbReference type="Pfam" id="PF17137"/>
    </source>
</evidence>
<dbReference type="Gene3D" id="2.60.40.1760">
    <property type="entry name" value="glycosyl hydrolase (family 31)"/>
    <property type="match status" value="1"/>
</dbReference>
<accession>A0ABW4JME5</accession>
<dbReference type="InterPro" id="IPR000322">
    <property type="entry name" value="Glyco_hydro_31_TIM"/>
</dbReference>
<comment type="caution">
    <text evidence="7">The sequence shown here is derived from an EMBL/GenBank/DDBJ whole genome shotgun (WGS) entry which is preliminary data.</text>
</comment>
<dbReference type="SUPFAM" id="SSF51445">
    <property type="entry name" value="(Trans)glycosidases"/>
    <property type="match status" value="1"/>
</dbReference>
<dbReference type="Proteomes" id="UP001597079">
    <property type="component" value="Unassembled WGS sequence"/>
</dbReference>
<dbReference type="InterPro" id="IPR017853">
    <property type="entry name" value="GH"/>
</dbReference>
<keyword evidence="2" id="KW-0378">Hydrolase</keyword>
<dbReference type="Pfam" id="PF13802">
    <property type="entry name" value="Gal_mutarotas_2"/>
    <property type="match status" value="1"/>
</dbReference>
<feature type="domain" description="Glycoside hydrolase family 31 N-terminal" evidence="4">
    <location>
        <begin position="61"/>
        <end position="128"/>
    </location>
</feature>
<dbReference type="CDD" id="cd14752">
    <property type="entry name" value="GH31_N"/>
    <property type="match status" value="1"/>
</dbReference>
<name>A0ABW4JME5_9BACL</name>
<dbReference type="SUPFAM" id="SSF51011">
    <property type="entry name" value="Glycosyl hydrolase domain"/>
    <property type="match status" value="1"/>
</dbReference>
<evidence type="ECO:0000259" key="6">
    <source>
        <dbReference type="Pfam" id="PF21365"/>
    </source>
</evidence>
<gene>
    <name evidence="7" type="ORF">ACFSB2_15010</name>
</gene>